<sequence length="446" mass="50090">MEVSYFQKLMDNILNKEIKVTIIGMGYVGLPLAVELAKQNIKVYGYDKQSEKISKLIKGNSYIIDVDSSTINEIVESGYLTPVSDPGSIRDSDIIVICVPTPLTLNQQPDISYIESALEDIVNNLTPGKLIILESTTYPGTTEEILLSRFSSAGYLVGENIFLCFSPERVDPGNKHYKTSNTPRIVGGITRECCELAKAFYMSVVEEVIPVSSPRVAEMTKLIENTFRSINISFINEMAILCDKLNIDLWEVIEAAKSKPFGFMPFYPGPGVGGHCIPLDPVYLSWKAKGINFYSRFIELAQEINKSMPSYVLNRIMHTLNKSGKPLKGSKVLLLGMSYKPDVDDLRESPNLELYELLRNHGAEVFFNDPYTSCFFDKDNNIVSSVTLEYETLGQYDCVVLLTNHSCYNYQLIYDYSTLIYDTRNGFKEVIDSKAIINKLGAQVNN</sequence>
<feature type="domain" description="UDP-glucose/GDP-mannose dehydrogenase C-terminal" evidence="4">
    <location>
        <begin position="333"/>
        <end position="429"/>
    </location>
</feature>
<dbReference type="Proteomes" id="UP001597211">
    <property type="component" value="Unassembled WGS sequence"/>
</dbReference>
<dbReference type="InterPro" id="IPR017476">
    <property type="entry name" value="UDP-Glc/GDP-Man"/>
</dbReference>
<dbReference type="SUPFAM" id="SSF48179">
    <property type="entry name" value="6-phosphogluconate dehydrogenase C-terminal domain-like"/>
    <property type="match status" value="1"/>
</dbReference>
<evidence type="ECO:0000313" key="6">
    <source>
        <dbReference type="Proteomes" id="UP001597211"/>
    </source>
</evidence>
<dbReference type="InterPro" id="IPR014026">
    <property type="entry name" value="UDP-Glc/GDP-Man_DH_dimer"/>
</dbReference>
<protein>
    <submittedName>
        <fullName evidence="5">Nucleotide sugar dehydrogenase</fullName>
    </submittedName>
</protein>
<gene>
    <name evidence="5" type="ORF">ACFQ2Z_08995</name>
</gene>
<name>A0ABW3S9P5_9BACL</name>
<keyword evidence="1" id="KW-0560">Oxidoreductase</keyword>
<evidence type="ECO:0000256" key="3">
    <source>
        <dbReference type="PIRNR" id="PIRNR000124"/>
    </source>
</evidence>
<accession>A0ABW3S9P5</accession>
<reference evidence="6" key="1">
    <citation type="journal article" date="2019" name="Int. J. Syst. Evol. Microbiol.">
        <title>The Global Catalogue of Microorganisms (GCM) 10K type strain sequencing project: providing services to taxonomists for standard genome sequencing and annotation.</title>
        <authorList>
            <consortium name="The Broad Institute Genomics Platform"/>
            <consortium name="The Broad Institute Genome Sequencing Center for Infectious Disease"/>
            <person name="Wu L."/>
            <person name="Ma J."/>
        </authorList>
    </citation>
    <scope>NUCLEOTIDE SEQUENCE [LARGE SCALE GENOMIC DNA]</scope>
    <source>
        <strain evidence="6">CCUG 48216</strain>
    </source>
</reference>
<dbReference type="InterPro" id="IPR036220">
    <property type="entry name" value="UDP-Glc/GDP-Man_DH_C_sf"/>
</dbReference>
<evidence type="ECO:0000259" key="4">
    <source>
        <dbReference type="SMART" id="SM00984"/>
    </source>
</evidence>
<dbReference type="Pfam" id="PF03720">
    <property type="entry name" value="UDPG_MGDP_dh_C"/>
    <property type="match status" value="1"/>
</dbReference>
<dbReference type="SUPFAM" id="SSF52413">
    <property type="entry name" value="UDP-glucose/GDP-mannose dehydrogenase C-terminal domain"/>
    <property type="match status" value="1"/>
</dbReference>
<evidence type="ECO:0000256" key="1">
    <source>
        <dbReference type="ARBA" id="ARBA00023002"/>
    </source>
</evidence>
<proteinExistence type="inferred from homology"/>
<evidence type="ECO:0000256" key="2">
    <source>
        <dbReference type="ARBA" id="ARBA00023027"/>
    </source>
</evidence>
<dbReference type="InterPro" id="IPR036291">
    <property type="entry name" value="NAD(P)-bd_dom_sf"/>
</dbReference>
<organism evidence="5 6">
    <name type="scientific">Paenibacillus timonensis</name>
    <dbReference type="NCBI Taxonomy" id="225915"/>
    <lineage>
        <taxon>Bacteria</taxon>
        <taxon>Bacillati</taxon>
        <taxon>Bacillota</taxon>
        <taxon>Bacilli</taxon>
        <taxon>Bacillales</taxon>
        <taxon>Paenibacillaceae</taxon>
        <taxon>Paenibacillus</taxon>
    </lineage>
</organism>
<dbReference type="InterPro" id="IPR028359">
    <property type="entry name" value="UDP_ManNAc/GlcNAc_DH"/>
</dbReference>
<dbReference type="SMART" id="SM00984">
    <property type="entry name" value="UDPG_MGDP_dh_C"/>
    <property type="match status" value="1"/>
</dbReference>
<dbReference type="InterPro" id="IPR001732">
    <property type="entry name" value="UDP-Glc/GDP-Man_DH_N"/>
</dbReference>
<dbReference type="EMBL" id="JBHTKZ010000013">
    <property type="protein sequence ID" value="MFD1181492.1"/>
    <property type="molecule type" value="Genomic_DNA"/>
</dbReference>
<dbReference type="PANTHER" id="PTHR43491:SF1">
    <property type="entry name" value="UDP-N-ACETYL-D-MANNOSAMINE DEHYDROGENASE"/>
    <property type="match status" value="1"/>
</dbReference>
<dbReference type="InterPro" id="IPR014027">
    <property type="entry name" value="UDP-Glc/GDP-Man_DH_C"/>
</dbReference>
<evidence type="ECO:0000313" key="5">
    <source>
        <dbReference type="EMBL" id="MFD1181492.1"/>
    </source>
</evidence>
<comment type="caution">
    <text evidence="5">The sequence shown here is derived from an EMBL/GenBank/DDBJ whole genome shotgun (WGS) entry which is preliminary data.</text>
</comment>
<keyword evidence="6" id="KW-1185">Reference proteome</keyword>
<dbReference type="Pfam" id="PF03721">
    <property type="entry name" value="UDPG_MGDP_dh_N"/>
    <property type="match status" value="1"/>
</dbReference>
<dbReference type="PIRSF" id="PIRSF000124">
    <property type="entry name" value="UDPglc_GDPman_dh"/>
    <property type="match status" value="1"/>
</dbReference>
<dbReference type="SUPFAM" id="SSF51735">
    <property type="entry name" value="NAD(P)-binding Rossmann-fold domains"/>
    <property type="match status" value="1"/>
</dbReference>
<dbReference type="RefSeq" id="WP_240269175.1">
    <property type="nucleotide sequence ID" value="NZ_JAKSXN010000021.1"/>
</dbReference>
<dbReference type="PANTHER" id="PTHR43491">
    <property type="entry name" value="UDP-N-ACETYL-D-MANNOSAMINE DEHYDROGENASE"/>
    <property type="match status" value="1"/>
</dbReference>
<dbReference type="NCBIfam" id="TIGR03026">
    <property type="entry name" value="NDP-sugDHase"/>
    <property type="match status" value="1"/>
</dbReference>
<comment type="similarity">
    <text evidence="3">Belongs to the UDP-glucose/GDP-mannose dehydrogenase family.</text>
</comment>
<keyword evidence="2" id="KW-0520">NAD</keyword>
<dbReference type="PIRSF" id="PIRSF500136">
    <property type="entry name" value="UDP_ManNAc_DH"/>
    <property type="match status" value="1"/>
</dbReference>
<dbReference type="Gene3D" id="3.40.50.720">
    <property type="entry name" value="NAD(P)-binding Rossmann-like Domain"/>
    <property type="match status" value="2"/>
</dbReference>
<dbReference type="Pfam" id="PF00984">
    <property type="entry name" value="UDPG_MGDP_dh"/>
    <property type="match status" value="1"/>
</dbReference>
<dbReference type="InterPro" id="IPR008927">
    <property type="entry name" value="6-PGluconate_DH-like_C_sf"/>
</dbReference>